<dbReference type="EMBL" id="MF101427">
    <property type="protein sequence ID" value="ARW63410.1"/>
    <property type="molecule type" value="Genomic_DNA"/>
</dbReference>
<keyword evidence="1" id="KW-0150">Chloroplast</keyword>
<dbReference type="InterPro" id="IPR014710">
    <property type="entry name" value="RmlC-like_jellyroll"/>
</dbReference>
<organism evidence="1">
    <name type="scientific">Polysiphonia elongata</name>
    <dbReference type="NCBI Taxonomy" id="159753"/>
    <lineage>
        <taxon>Eukaryota</taxon>
        <taxon>Rhodophyta</taxon>
        <taxon>Florideophyceae</taxon>
        <taxon>Rhodymeniophycidae</taxon>
        <taxon>Ceramiales</taxon>
        <taxon>Rhodomelaceae</taxon>
        <taxon>Polysiphonioideae</taxon>
        <taxon>Polysiphonia</taxon>
    </lineage>
</organism>
<proteinExistence type="predicted"/>
<keyword evidence="1" id="KW-0934">Plastid</keyword>
<geneLocation type="chloroplast" evidence="1"/>
<protein>
    <submittedName>
        <fullName evidence="1">Global nitrogen transcriptional regulator</fullName>
    </submittedName>
</protein>
<gene>
    <name evidence="1" type="primary">ntcA</name>
</gene>
<accession>A0A1Z1MBR2</accession>
<reference evidence="1" key="1">
    <citation type="journal article" date="2017" name="J. Phycol.">
        <title>Analysis of chloroplast genomes and a supermatrix inform reclassification of the Rhodomelaceae (Rhodophyta).</title>
        <authorList>
            <person name="Diaz-Tapia P."/>
            <person name="Maggs C.A."/>
            <person name="West J.A."/>
            <person name="Verbruggen H."/>
        </authorList>
    </citation>
    <scope>NUCLEOTIDE SEQUENCE</scope>
    <source>
        <strain evidence="1">PD547</strain>
    </source>
</reference>
<dbReference type="GeneID" id="33356772"/>
<dbReference type="Gene3D" id="2.60.120.10">
    <property type="entry name" value="Jelly Rolls"/>
    <property type="match status" value="1"/>
</dbReference>
<dbReference type="AlphaFoldDB" id="A0A1Z1MBR2"/>
<sequence>MNWIIFFTRQEITYQVYKLNEGDSIILKNKEEKNLEIVIILTGIISLAKIFCNKEILPLAILNKNDIVHQRTIDQTNYQITALKSSYIIKLKEENLYKAKIKIEYKINIIKCYQQTIKKYEEIISIINQTNKTKRIILFILLIFWRFGNIDEYKIIISFKLRKNYISTMTATSINTVNKIIKKICLDKQTAINFIKIKKLKLI</sequence>
<name>A0A1Z1MBR2_9FLOR</name>
<dbReference type="RefSeq" id="YP_009394848.1">
    <property type="nucleotide sequence ID" value="NC_035274.1"/>
</dbReference>
<evidence type="ECO:0000313" key="1">
    <source>
        <dbReference type="EMBL" id="ARW63410.1"/>
    </source>
</evidence>